<dbReference type="SUPFAM" id="SSF52540">
    <property type="entry name" value="P-loop containing nucleoside triphosphate hydrolases"/>
    <property type="match status" value="1"/>
</dbReference>
<gene>
    <name evidence="3" type="primary">aroK</name>
    <name evidence="3" type="ORF">BWX89_01628</name>
</gene>
<dbReference type="GO" id="GO:0008652">
    <property type="term" value="P:amino acid biosynthetic process"/>
    <property type="evidence" value="ECO:0007669"/>
    <property type="project" value="UniProtKB-KW"/>
</dbReference>
<dbReference type="Pfam" id="PF01202">
    <property type="entry name" value="SKI"/>
    <property type="match status" value="1"/>
</dbReference>
<accession>A0A1V6C483</accession>
<dbReference type="EMBL" id="MWDQ01000150">
    <property type="protein sequence ID" value="OQB71707.1"/>
    <property type="molecule type" value="Genomic_DNA"/>
</dbReference>
<reference evidence="3" key="1">
    <citation type="submission" date="2017-02" db="EMBL/GenBank/DDBJ databases">
        <title>Delving into the versatile metabolic prowess of the omnipresent phylum Bacteroidetes.</title>
        <authorList>
            <person name="Nobu M.K."/>
            <person name="Mei R."/>
            <person name="Narihiro T."/>
            <person name="Kuroda K."/>
            <person name="Liu W.-T."/>
        </authorList>
    </citation>
    <scope>NUCLEOTIDE SEQUENCE</scope>
    <source>
        <strain evidence="3">ADurb.Bin131</strain>
    </source>
</reference>
<dbReference type="GO" id="GO:0009073">
    <property type="term" value="P:aromatic amino acid family biosynthetic process"/>
    <property type="evidence" value="ECO:0007669"/>
    <property type="project" value="UniProtKB-KW"/>
</dbReference>
<dbReference type="PRINTS" id="PR01100">
    <property type="entry name" value="SHIKIMTKNASE"/>
</dbReference>
<dbReference type="InterPro" id="IPR031322">
    <property type="entry name" value="Shikimate/glucono_kinase"/>
</dbReference>
<keyword evidence="3" id="KW-0418">Kinase</keyword>
<proteinExistence type="predicted"/>
<dbReference type="PANTHER" id="PTHR21087:SF16">
    <property type="entry name" value="SHIKIMATE KINASE 1, CHLOROPLASTIC"/>
    <property type="match status" value="1"/>
</dbReference>
<keyword evidence="2" id="KW-0057">Aromatic amino acid biosynthesis</keyword>
<dbReference type="PANTHER" id="PTHR21087">
    <property type="entry name" value="SHIKIMATE KINASE"/>
    <property type="match status" value="1"/>
</dbReference>
<dbReference type="EC" id="2.7.1.71" evidence="3"/>
<evidence type="ECO:0000313" key="3">
    <source>
        <dbReference type="EMBL" id="OQB71707.1"/>
    </source>
</evidence>
<sequence>MKIILAGFNGTWRKEIGSILSERLGRKFFDIEQIIEEREKDRFIHIVQIKGIDYIRKLQNQIVSEVASNEECIISITPDILSDKKNRERFKSNGLIIWLTAELSIILLRLYPGKESKDLLKKKDALTQIRQMLKEQDFSNFADRIIDTSFLTPEEATDTIQKMLTIF</sequence>
<name>A0A1V6C483_UNCT6</name>
<evidence type="ECO:0000256" key="1">
    <source>
        <dbReference type="ARBA" id="ARBA00022605"/>
    </source>
</evidence>
<dbReference type="Proteomes" id="UP000485562">
    <property type="component" value="Unassembled WGS sequence"/>
</dbReference>
<dbReference type="InterPro" id="IPR027417">
    <property type="entry name" value="P-loop_NTPase"/>
</dbReference>
<dbReference type="GO" id="GO:0004765">
    <property type="term" value="F:shikimate kinase activity"/>
    <property type="evidence" value="ECO:0007669"/>
    <property type="project" value="UniProtKB-EC"/>
</dbReference>
<keyword evidence="1" id="KW-0028">Amino-acid biosynthesis</keyword>
<protein>
    <submittedName>
        <fullName evidence="3">Shikimate kinase</fullName>
        <ecNumber evidence="3">2.7.1.71</ecNumber>
    </submittedName>
</protein>
<dbReference type="Gene3D" id="3.40.50.300">
    <property type="entry name" value="P-loop containing nucleotide triphosphate hydrolases"/>
    <property type="match status" value="1"/>
</dbReference>
<keyword evidence="3" id="KW-0808">Transferase</keyword>
<dbReference type="GO" id="GO:0005829">
    <property type="term" value="C:cytosol"/>
    <property type="evidence" value="ECO:0007669"/>
    <property type="project" value="TreeGrafter"/>
</dbReference>
<evidence type="ECO:0000256" key="2">
    <source>
        <dbReference type="ARBA" id="ARBA00023141"/>
    </source>
</evidence>
<dbReference type="AlphaFoldDB" id="A0A1V6C483"/>
<comment type="caution">
    <text evidence="3">The sequence shown here is derived from an EMBL/GenBank/DDBJ whole genome shotgun (WGS) entry which is preliminary data.</text>
</comment>
<organism evidence="3">
    <name type="scientific">candidate division TA06 bacterium ADurb.Bin131</name>
    <dbReference type="NCBI Taxonomy" id="1852827"/>
    <lineage>
        <taxon>Bacteria</taxon>
        <taxon>Bacteria division TA06</taxon>
    </lineage>
</organism>